<gene>
    <name evidence="1" type="ORF">RFULGI_LOCUS5007</name>
</gene>
<reference evidence="1" key="1">
    <citation type="submission" date="2021-06" db="EMBL/GenBank/DDBJ databases">
        <authorList>
            <person name="Kallberg Y."/>
            <person name="Tangrot J."/>
            <person name="Rosling A."/>
        </authorList>
    </citation>
    <scope>NUCLEOTIDE SEQUENCE</scope>
    <source>
        <strain evidence="1">IN212</strain>
    </source>
</reference>
<sequence>MAQTIFNHLNDDQKTGTKHIYFNQSQSQPYISGEELYINDYNASGQQLNGELDLGSFPNFHKITFHYAIRFNILESIDISKNEKLSRIVIDGQNSGFLESNSFTLLVKEIQLDRIIVSYYENKGSWLKIEKYLRKQTIIPYRLVEDKKLEAEVANLKQSIAQKDQTIVQKDQTIAQKDRTIADLNQKIQQTPTLSQFQELNNIVLSCTDLDFNRLKQEIKKLKLKDFNPHFQEQKNHFEQLTSTTKNKAGDSLTAILDLFLQTNKQIIDSENVSSNSYTQGQLQGQLVTCKTLLQTKFTPDELQNLLNKQKELKELEKQSAIL</sequence>
<evidence type="ECO:0000313" key="2">
    <source>
        <dbReference type="Proteomes" id="UP000789396"/>
    </source>
</evidence>
<feature type="non-terminal residue" evidence="1">
    <location>
        <position position="323"/>
    </location>
</feature>
<comment type="caution">
    <text evidence="1">The sequence shown here is derived from an EMBL/GenBank/DDBJ whole genome shotgun (WGS) entry which is preliminary data.</text>
</comment>
<protein>
    <submittedName>
        <fullName evidence="1">18439_t:CDS:1</fullName>
    </submittedName>
</protein>
<dbReference type="Proteomes" id="UP000789396">
    <property type="component" value="Unassembled WGS sequence"/>
</dbReference>
<name>A0A9N9BD62_9GLOM</name>
<dbReference type="OrthoDB" id="2374186at2759"/>
<dbReference type="EMBL" id="CAJVPZ010005312">
    <property type="protein sequence ID" value="CAG8559714.1"/>
    <property type="molecule type" value="Genomic_DNA"/>
</dbReference>
<proteinExistence type="predicted"/>
<organism evidence="1 2">
    <name type="scientific">Racocetra fulgida</name>
    <dbReference type="NCBI Taxonomy" id="60492"/>
    <lineage>
        <taxon>Eukaryota</taxon>
        <taxon>Fungi</taxon>
        <taxon>Fungi incertae sedis</taxon>
        <taxon>Mucoromycota</taxon>
        <taxon>Glomeromycotina</taxon>
        <taxon>Glomeromycetes</taxon>
        <taxon>Diversisporales</taxon>
        <taxon>Gigasporaceae</taxon>
        <taxon>Racocetra</taxon>
    </lineage>
</organism>
<keyword evidence="2" id="KW-1185">Reference proteome</keyword>
<evidence type="ECO:0000313" key="1">
    <source>
        <dbReference type="EMBL" id="CAG8559714.1"/>
    </source>
</evidence>
<dbReference type="AlphaFoldDB" id="A0A9N9BD62"/>
<accession>A0A9N9BD62</accession>